<dbReference type="GO" id="GO:0005737">
    <property type="term" value="C:cytoplasm"/>
    <property type="evidence" value="ECO:0007669"/>
    <property type="project" value="UniProtKB-ARBA"/>
</dbReference>
<dbReference type="InterPro" id="IPR037119">
    <property type="entry name" value="Haem_oxidase_HugZ-like_sf"/>
</dbReference>
<dbReference type="Proteomes" id="UP000035762">
    <property type="component" value="Unassembled WGS sequence"/>
</dbReference>
<dbReference type="STRING" id="1035.BN961_04072"/>
<evidence type="ECO:0000313" key="4">
    <source>
        <dbReference type="Proteomes" id="UP000035762"/>
    </source>
</evidence>
<dbReference type="InterPro" id="IPR019595">
    <property type="entry name" value="DUF2470"/>
</dbReference>
<dbReference type="RefSeq" id="WP_048758217.1">
    <property type="nucleotide sequence ID" value="NZ_CCAZ020000004.1"/>
</dbReference>
<dbReference type="InterPro" id="IPR012349">
    <property type="entry name" value="Split_barrel_FMN-bd"/>
</dbReference>
<evidence type="ECO:0000313" key="3">
    <source>
        <dbReference type="EMBL" id="CEG10632.1"/>
    </source>
</evidence>
<sequence length="245" mass="26172">MKPSLSSDSAGMVRDLLRSSRQGALATLMADSGAPYCSLVNVAPDADGAPLLLVSALALHTKNIASDARVSLMLDERREGDPLEGARIMLAGEARAAAPDDLPRIRRRYLAFHPSAADFAGFADFSFLKVFPTGVHLVAGFGRIVDLPPFRFLTAIDDAGSLLAAEEAIVTHLNTDHRDTMNLYAVHLAGAPAADWHCVACDPDGLDLASEGRYLRLAFPKRVTTPEVLRMVLKELAAQARAKAG</sequence>
<comment type="caution">
    <text evidence="3">The sequence shown here is derived from an EMBL/GenBank/DDBJ whole genome shotgun (WGS) entry which is preliminary data.</text>
</comment>
<dbReference type="PANTHER" id="PTHR13343">
    <property type="entry name" value="CREG1 PROTEIN"/>
    <property type="match status" value="1"/>
</dbReference>
<feature type="domain" description="CREG-like beta-barrel" evidence="2">
    <location>
        <begin position="7"/>
        <end position="144"/>
    </location>
</feature>
<gene>
    <name evidence="3" type="ORF">BN961_04072</name>
</gene>
<name>A0A090MVP2_AFIFE</name>
<dbReference type="EMBL" id="CCAZ020000004">
    <property type="protein sequence ID" value="CEG10632.1"/>
    <property type="molecule type" value="Genomic_DNA"/>
</dbReference>
<dbReference type="Gene3D" id="2.30.110.10">
    <property type="entry name" value="Electron Transport, Fmn-binding Protein, Chain A"/>
    <property type="match status" value="1"/>
</dbReference>
<dbReference type="OrthoDB" id="9814594at2"/>
<dbReference type="AlphaFoldDB" id="A0A090MVP2"/>
<keyword evidence="4" id="KW-1185">Reference proteome</keyword>
<dbReference type="Pfam" id="PF13883">
    <property type="entry name" value="CREG_beta-barrel"/>
    <property type="match status" value="1"/>
</dbReference>
<dbReference type="SUPFAM" id="SSF50475">
    <property type="entry name" value="FMN-binding split barrel"/>
    <property type="match status" value="1"/>
</dbReference>
<reference evidence="3 4" key="1">
    <citation type="journal article" date="2014" name="Genome Announc.">
        <title>Genome Sequence of Afipia felis Strain 76713, Isolated in Hospital Water Using an Amoeba Co-Culture Procedure.</title>
        <authorList>
            <person name="Benamar S."/>
            <person name="La Scola B."/>
            <person name="Croce O."/>
        </authorList>
    </citation>
    <scope>NUCLEOTIDE SEQUENCE [LARGE SCALE GENOMIC DNA]</scope>
    <source>
        <strain evidence="3 4">76713</strain>
    </source>
</reference>
<organism evidence="3 4">
    <name type="scientific">Afipia felis</name>
    <name type="common">Cat scratch disease bacillus</name>
    <dbReference type="NCBI Taxonomy" id="1035"/>
    <lineage>
        <taxon>Bacteria</taxon>
        <taxon>Pseudomonadati</taxon>
        <taxon>Pseudomonadota</taxon>
        <taxon>Alphaproteobacteria</taxon>
        <taxon>Hyphomicrobiales</taxon>
        <taxon>Nitrobacteraceae</taxon>
        <taxon>Afipia</taxon>
    </lineage>
</organism>
<evidence type="ECO:0000259" key="2">
    <source>
        <dbReference type="Pfam" id="PF13883"/>
    </source>
</evidence>
<evidence type="ECO:0000259" key="1">
    <source>
        <dbReference type="Pfam" id="PF10615"/>
    </source>
</evidence>
<protein>
    <submittedName>
        <fullName evidence="3">PPOX class probable F420-dependent enzyme</fullName>
    </submittedName>
</protein>
<feature type="domain" description="DUF2470" evidence="1">
    <location>
        <begin position="167"/>
        <end position="235"/>
    </location>
</feature>
<accession>A0A090MVP2</accession>
<dbReference type="PANTHER" id="PTHR13343:SF17">
    <property type="entry name" value="CELLULAR REPRESSOR OF E1A-STIMULATED GENES, ISOFORM A"/>
    <property type="match status" value="1"/>
</dbReference>
<dbReference type="Pfam" id="PF10615">
    <property type="entry name" value="DUF2470"/>
    <property type="match status" value="1"/>
</dbReference>
<proteinExistence type="predicted"/>
<dbReference type="Gene3D" id="3.20.180.10">
    <property type="entry name" value="PNP-oxidase-like"/>
    <property type="match status" value="1"/>
</dbReference>
<dbReference type="InterPro" id="IPR055343">
    <property type="entry name" value="CREG_beta-barrel"/>
</dbReference>